<sequence length="629" mass="72427">MLSKEMSKHSSPALPITAAERSRDSFDESHLSRSPEVENIPQEMRDVPEEEQNHIRPASLHRSVSASSPSCTVLSLTPSSPVSDQLTPPPPPPIYRDDVNVTDTVTSPTVSDTGVSSSEFKSGTMMSVLSGGSTRDDSEDDVKRKHYPADKAYYIAKELLMTERTYKKDLELICVWFRNAISRDDTLPDHLVELLFGQIDPIYEYHVPFLKEVEQRIAMWEGKSNAHLNGDYQKIGDILLANMKVLKLYQTYMEHHEHILTELELALKRSKQFELLYKDFEAQKVCYLPLNTFLLKPAQRLLHYKLILERLLKHYGADHANFKDCQACLSKIIEVMRPFETTMKHLENMQKLIELQRDLTGIESFVQPNRLFIREGCLQKLSRKGYQQRMFFLFSDMLLYTSRTAMPSLQFKVHGQLPLRGMIVEETDASMAVANSFTLYSGNRCLLLAASSQEEKDKWLEDLQTAIVMATDVDAQNQVLYPSLKSNSSTDTLEDGLDEPKADTRNPSSPERQIQHRANTTMHVCWHRNTSVSMRDQNVAVENQLSGYLLRKFKNSNGWQKLWVVFTNFCLFFYKTFQDDFPLASLPLLGYAVTTPTEADAIHKEYVFKLQFKNHVYFFRAESEYTFER</sequence>
<proteinExistence type="predicted"/>
<dbReference type="Proteomes" id="UP001209878">
    <property type="component" value="Unassembled WGS sequence"/>
</dbReference>
<dbReference type="Pfam" id="PF00621">
    <property type="entry name" value="RhoGEF"/>
    <property type="match status" value="1"/>
</dbReference>
<feature type="compositionally biased region" description="Low complexity" evidence="1">
    <location>
        <begin position="101"/>
        <end position="118"/>
    </location>
</feature>
<dbReference type="CDD" id="cd13235">
    <property type="entry name" value="PH2_FARP1-like"/>
    <property type="match status" value="1"/>
</dbReference>
<dbReference type="InterPro" id="IPR051835">
    <property type="entry name" value="RAC1-GEF"/>
</dbReference>
<dbReference type="GO" id="GO:0005085">
    <property type="term" value="F:guanyl-nucleotide exchange factor activity"/>
    <property type="evidence" value="ECO:0007669"/>
    <property type="project" value="InterPro"/>
</dbReference>
<dbReference type="FunFam" id="1.20.900.10:FF:000021">
    <property type="entry name" value="FERM, RhoGEF and pleckstrin domain-containing protein 1"/>
    <property type="match status" value="1"/>
</dbReference>
<feature type="domain" description="PH" evidence="2">
    <location>
        <begin position="542"/>
        <end position="629"/>
    </location>
</feature>
<dbReference type="AlphaFoldDB" id="A0AAD9NQZ0"/>
<dbReference type="SUPFAM" id="SSF50729">
    <property type="entry name" value="PH domain-like"/>
    <property type="match status" value="2"/>
</dbReference>
<dbReference type="SMART" id="SM00325">
    <property type="entry name" value="RhoGEF"/>
    <property type="match status" value="1"/>
</dbReference>
<comment type="caution">
    <text evidence="4">The sequence shown here is derived from an EMBL/GenBank/DDBJ whole genome shotgun (WGS) entry which is preliminary data.</text>
</comment>
<feature type="compositionally biased region" description="Basic and acidic residues" evidence="1">
    <location>
        <begin position="20"/>
        <end position="36"/>
    </location>
</feature>
<dbReference type="InterPro" id="IPR011993">
    <property type="entry name" value="PH-like_dom_sf"/>
</dbReference>
<dbReference type="Gene3D" id="1.20.900.10">
    <property type="entry name" value="Dbl homology (DH) domain"/>
    <property type="match status" value="1"/>
</dbReference>
<feature type="compositionally biased region" description="Polar residues" evidence="1">
    <location>
        <begin position="62"/>
        <end position="86"/>
    </location>
</feature>
<dbReference type="CDD" id="cd01220">
    <property type="entry name" value="PH1_FARP1-like"/>
    <property type="match status" value="1"/>
</dbReference>
<protein>
    <submittedName>
        <fullName evidence="4">Uncharacterized protein</fullName>
    </submittedName>
</protein>
<accession>A0AAD9NQZ0</accession>
<dbReference type="SMART" id="SM00233">
    <property type="entry name" value="PH"/>
    <property type="match status" value="2"/>
</dbReference>
<dbReference type="PROSITE" id="PS50010">
    <property type="entry name" value="DH_2"/>
    <property type="match status" value="1"/>
</dbReference>
<evidence type="ECO:0000259" key="3">
    <source>
        <dbReference type="PROSITE" id="PS50010"/>
    </source>
</evidence>
<dbReference type="InterPro" id="IPR001849">
    <property type="entry name" value="PH_domain"/>
</dbReference>
<dbReference type="Pfam" id="PF00169">
    <property type="entry name" value="PH"/>
    <property type="match status" value="2"/>
</dbReference>
<dbReference type="InterPro" id="IPR035899">
    <property type="entry name" value="DBL_dom_sf"/>
</dbReference>
<name>A0AAD9NQZ0_RIDPI</name>
<evidence type="ECO:0000256" key="1">
    <source>
        <dbReference type="SAM" id="MobiDB-lite"/>
    </source>
</evidence>
<gene>
    <name evidence="4" type="ORF">NP493_509g01014</name>
</gene>
<evidence type="ECO:0000313" key="5">
    <source>
        <dbReference type="Proteomes" id="UP001209878"/>
    </source>
</evidence>
<dbReference type="SUPFAM" id="SSF48065">
    <property type="entry name" value="DBL homology domain (DH-domain)"/>
    <property type="match status" value="1"/>
</dbReference>
<evidence type="ECO:0000259" key="2">
    <source>
        <dbReference type="PROSITE" id="PS50003"/>
    </source>
</evidence>
<dbReference type="PANTHER" id="PTHR45858">
    <property type="entry name" value="FERM DOMAIN CONTAINING PROTEIN"/>
    <property type="match status" value="1"/>
</dbReference>
<dbReference type="Gene3D" id="2.30.29.30">
    <property type="entry name" value="Pleckstrin-homology domain (PH domain)/Phosphotyrosine-binding domain (PTB)"/>
    <property type="match status" value="2"/>
</dbReference>
<dbReference type="CDD" id="cd00160">
    <property type="entry name" value="RhoGEF"/>
    <property type="match status" value="1"/>
</dbReference>
<feature type="domain" description="DH" evidence="3">
    <location>
        <begin position="151"/>
        <end position="342"/>
    </location>
</feature>
<keyword evidence="5" id="KW-1185">Reference proteome</keyword>
<feature type="compositionally biased region" description="Basic and acidic residues" evidence="1">
    <location>
        <begin position="43"/>
        <end position="54"/>
    </location>
</feature>
<dbReference type="PANTHER" id="PTHR45858:SF5">
    <property type="entry name" value="MOESIN_EZRIN_RADIXIN HOMOLOG 1"/>
    <property type="match status" value="1"/>
</dbReference>
<dbReference type="FunFam" id="2.30.29.30:FF:000046">
    <property type="entry name" value="FERM, RhoGEF and pleckstrin domain-containing protein 1"/>
    <property type="match status" value="1"/>
</dbReference>
<reference evidence="4" key="1">
    <citation type="journal article" date="2023" name="Mol. Biol. Evol.">
        <title>Third-Generation Sequencing Reveals the Adaptive Role of the Epigenome in Three Deep-Sea Polychaetes.</title>
        <authorList>
            <person name="Perez M."/>
            <person name="Aroh O."/>
            <person name="Sun Y."/>
            <person name="Lan Y."/>
            <person name="Juniper S.K."/>
            <person name="Young C.R."/>
            <person name="Angers B."/>
            <person name="Qian P.Y."/>
        </authorList>
    </citation>
    <scope>NUCLEOTIDE SEQUENCE</scope>
    <source>
        <strain evidence="4">R07B-5</strain>
    </source>
</reference>
<dbReference type="EMBL" id="JAODUO010000509">
    <property type="protein sequence ID" value="KAK2179155.1"/>
    <property type="molecule type" value="Genomic_DNA"/>
</dbReference>
<dbReference type="InterPro" id="IPR000219">
    <property type="entry name" value="DH_dom"/>
</dbReference>
<feature type="domain" description="PH" evidence="2">
    <location>
        <begin position="371"/>
        <end position="468"/>
    </location>
</feature>
<dbReference type="PROSITE" id="PS50003">
    <property type="entry name" value="PH_DOMAIN"/>
    <property type="match status" value="2"/>
</dbReference>
<organism evidence="4 5">
    <name type="scientific">Ridgeia piscesae</name>
    <name type="common">Tubeworm</name>
    <dbReference type="NCBI Taxonomy" id="27915"/>
    <lineage>
        <taxon>Eukaryota</taxon>
        <taxon>Metazoa</taxon>
        <taxon>Spiralia</taxon>
        <taxon>Lophotrochozoa</taxon>
        <taxon>Annelida</taxon>
        <taxon>Polychaeta</taxon>
        <taxon>Sedentaria</taxon>
        <taxon>Canalipalpata</taxon>
        <taxon>Sabellida</taxon>
        <taxon>Siboglinidae</taxon>
        <taxon>Ridgeia</taxon>
    </lineage>
</organism>
<feature type="region of interest" description="Disordered" evidence="1">
    <location>
        <begin position="1"/>
        <end position="142"/>
    </location>
</feature>
<feature type="compositionally biased region" description="Polar residues" evidence="1">
    <location>
        <begin position="119"/>
        <end position="133"/>
    </location>
</feature>
<feature type="region of interest" description="Disordered" evidence="1">
    <location>
        <begin position="485"/>
        <end position="514"/>
    </location>
</feature>
<evidence type="ECO:0000313" key="4">
    <source>
        <dbReference type="EMBL" id="KAK2179155.1"/>
    </source>
</evidence>
<feature type="compositionally biased region" description="Polar residues" evidence="1">
    <location>
        <begin position="505"/>
        <end position="514"/>
    </location>
</feature>